<accession>A0A4E9DUW6</accession>
<feature type="region of interest" description="Disordered" evidence="1">
    <location>
        <begin position="1342"/>
        <end position="1374"/>
    </location>
</feature>
<feature type="compositionally biased region" description="Polar residues" evidence="1">
    <location>
        <begin position="1346"/>
        <end position="1366"/>
    </location>
</feature>
<feature type="region of interest" description="Disordered" evidence="1">
    <location>
        <begin position="1259"/>
        <end position="1282"/>
    </location>
</feature>
<feature type="region of interest" description="Disordered" evidence="1">
    <location>
        <begin position="716"/>
        <end position="822"/>
    </location>
</feature>
<feature type="region of interest" description="Disordered" evidence="1">
    <location>
        <begin position="131"/>
        <end position="228"/>
    </location>
</feature>
<dbReference type="EMBL" id="CAAKMV010000123">
    <property type="protein sequence ID" value="VIO56161.1"/>
    <property type="molecule type" value="Genomic_DNA"/>
</dbReference>
<protein>
    <submittedName>
        <fullName evidence="2">Uncharacterized protein</fullName>
    </submittedName>
</protein>
<feature type="compositionally biased region" description="Basic and acidic residues" evidence="1">
    <location>
        <begin position="782"/>
        <end position="791"/>
    </location>
</feature>
<feature type="compositionally biased region" description="Low complexity" evidence="1">
    <location>
        <begin position="716"/>
        <end position="727"/>
    </location>
</feature>
<feature type="region of interest" description="Disordered" evidence="1">
    <location>
        <begin position="1108"/>
        <end position="1134"/>
    </location>
</feature>
<proteinExistence type="predicted"/>
<sequence>MEKRFIAQSSKRTIPMRQCCQTWLTRTPLRKSPDEVFQDQHQQAKADFDAACEKYQCQGTRHDFGQVEECVRRLKVLEQTDEAIKEAKEYDYQHGELNRQLSLLNDLFDILGDVAAVNAIVNNWSKRVGKQRSSHSSDTENHSQPNAFPVNDSARTPESLRSDSHSPTVEPIPTSHRTNSPGERSTNDHDQSTDVEANDGRTRSTKRKDTPASSASQSVKRPRQGLLEAATTDKIEYREVYQDGQAEDKYTIVEHDGYHYILRCKTHGLLFAGEHPLQGAMNHLRGSGHLNDTVSYALAIARLGVLVLNCDNDKKEENNTAVKQHIKRMEDQRRRRCRASQVYRVLKRDPQHGEMYMAWWDLGKTAKASGEENLKLFAFLVLPFFPEESDRFGVSVTSSNLNNDIPTCYKYNTSTGVYDWSEEYMSGGKKVLERLYPIMCFDGSRVPSVQWIPITHFRRFNANDWDLEHKIIVNDYIASQKRIVHRPGKSSNFGMEPDSDHDDSSSDNDHLPIAFRYTETVNGRKYEIIHLDDDGTAREVMEDPENYPLRWRNPEPEVKRELGSQDGLQQEYQALATTIRLTKDKLPREPKMEGHTQQPSERIPALQEYFARWLPQIHPVKSAEEEFQENLKKDRDLLTGLTQNSLDKLDEIVKCATRMQQLQALHEDTKKQKERDYQQKIWDQQKALALEFHGLFGPELHRELCKNWCDCRGLPSSTPSTQSNTTSGAVDIEQPRDKTTSRFIPIPEERTSASELPENNTINSMPSPPSTENAPEPSTHPSETDRTEHDTSAAPRKRPANPPAARSTKRSRPNVTEGPLTGDRTIEYEQVYQNGKAEPKYVIAEYKGFWYILECKEHRLHFNNDPIRGAARHLRGKKHNRVSVNYEEAIRELGTRVLGCGKKEAADNNIVARRPCYSQMGRTVNSLSPAPGRSILTRSNQSPTGIDPKPGEVYTTFWSETKEFYAILVLPWRNTGQLGKDLTLTVKDTGLIKELPFCYQYNQADGLVEWAPEYLPDGQHYSKRKYPIMYFDASVFPGECRVNWVAAREFAHYDPKVATIPFKDIVDGYIASRNKSVQEAGRHTMIKHENGQRNLSVDAPTAEIFPREQPAGAREIIVIDDDSDDDTGSRYQVPDTLIRSDDPVLKTEPSDEFMTDVHDQQSTSTTCDTASSQKPFTVQDHTQLCDDLPESQLPTGDAPLQGPTSCDMEAQTLNYSLTPQWPAAVLHDPYPTDDTYIHPHQLSQPASTDARAPEAIMAPLPTRQSPSVPGLGDRSRAQPKAIPCQDAEHTYLNQARSASSQFQLDSDGQLRWIAPKTLSGVAPKQKPMSARQHEELRTRILPTGKEPQSTQHQASIVTSQQPTNVTPHGFKRSF</sequence>
<feature type="compositionally biased region" description="Basic and acidic residues" evidence="1">
    <location>
        <begin position="185"/>
        <end position="210"/>
    </location>
</feature>
<gene>
    <name evidence="2" type="ORF">FUG_LOCUS202798</name>
</gene>
<name>A0A4E9DUW6_GIBZA</name>
<feature type="region of interest" description="Disordered" evidence="1">
    <location>
        <begin position="487"/>
        <end position="511"/>
    </location>
</feature>
<organism evidence="2">
    <name type="scientific">Gibberella zeae</name>
    <name type="common">Wheat head blight fungus</name>
    <name type="synonym">Fusarium graminearum</name>
    <dbReference type="NCBI Taxonomy" id="5518"/>
    <lineage>
        <taxon>Eukaryota</taxon>
        <taxon>Fungi</taxon>
        <taxon>Dikarya</taxon>
        <taxon>Ascomycota</taxon>
        <taxon>Pezizomycotina</taxon>
        <taxon>Sordariomycetes</taxon>
        <taxon>Hypocreomycetidae</taxon>
        <taxon>Hypocreales</taxon>
        <taxon>Nectriaceae</taxon>
        <taxon>Fusarium</taxon>
    </lineage>
</organism>
<feature type="compositionally biased region" description="Polar residues" evidence="1">
    <location>
        <begin position="175"/>
        <end position="184"/>
    </location>
</feature>
<reference evidence="2" key="1">
    <citation type="submission" date="2019-04" db="EMBL/GenBank/DDBJ databases">
        <authorList>
            <person name="Melise S."/>
            <person name="Noan J."/>
            <person name="Okalmin O."/>
        </authorList>
    </citation>
    <scope>NUCLEOTIDE SEQUENCE</scope>
    <source>
        <strain evidence="2">FN9</strain>
    </source>
</reference>
<evidence type="ECO:0000256" key="1">
    <source>
        <dbReference type="SAM" id="MobiDB-lite"/>
    </source>
</evidence>
<feature type="compositionally biased region" description="Polar residues" evidence="1">
    <location>
        <begin position="753"/>
        <end position="773"/>
    </location>
</feature>
<evidence type="ECO:0000313" key="2">
    <source>
        <dbReference type="EMBL" id="VIO56161.1"/>
    </source>
</evidence>